<proteinExistence type="predicted"/>
<evidence type="ECO:0000259" key="1">
    <source>
        <dbReference type="Pfam" id="PF04233"/>
    </source>
</evidence>
<keyword evidence="2" id="KW-0808">Transferase</keyword>
<protein>
    <submittedName>
        <fullName evidence="2">Minor head protein</fullName>
        <ecNumber evidence="2">2.4.2.31</ecNumber>
    </submittedName>
</protein>
<dbReference type="AlphaFoldDB" id="A0A376H1X6"/>
<sequence>MSKYQKEIESLLNRSEANITKDLKKLYKDLANEITQEIIALAEQIEKDDKFSKKLQKERLESIRSQMYAKANQLEGDQQTSMFDFLAHDASTAYNELFYEFEMSEKIPLSFAMLTEKQIATIINTPVAGRKLSTRLKGNSSKMKKNLNRVLTRGFSKGWSTQKMAAQIAEIGDANYRRAMNIARTESGRVTSVTRQQSQQHAKELGIKAEKKWVSTLDGDTRNNHRKLDGQIRAIDEYFEVGGLKTLQPHMFGIASEDCNCRCRTVNVIKGYEPKLRRDNATGEVSAYKNYQEWINSKREE</sequence>
<organism evidence="2 3">
    <name type="scientific">Enterococcus gallinarum</name>
    <dbReference type="NCBI Taxonomy" id="1353"/>
    <lineage>
        <taxon>Bacteria</taxon>
        <taxon>Bacillati</taxon>
        <taxon>Bacillota</taxon>
        <taxon>Bacilli</taxon>
        <taxon>Lactobacillales</taxon>
        <taxon>Enterococcaceae</taxon>
        <taxon>Enterococcus</taxon>
    </lineage>
</organism>
<dbReference type="EC" id="2.4.2.31" evidence="2"/>
<dbReference type="RefSeq" id="WP_060815355.1">
    <property type="nucleotide sequence ID" value="NZ_JBHULA010000011.1"/>
</dbReference>
<accession>A0A376H1X6</accession>
<dbReference type="OrthoDB" id="9151105at2"/>
<evidence type="ECO:0000313" key="2">
    <source>
        <dbReference type="EMBL" id="STD84276.1"/>
    </source>
</evidence>
<feature type="domain" description="Phage head morphogenesis" evidence="1">
    <location>
        <begin position="146"/>
        <end position="265"/>
    </location>
</feature>
<dbReference type="GO" id="GO:0106274">
    <property type="term" value="F:NAD+-protein-arginine ADP-ribosyltransferase activity"/>
    <property type="evidence" value="ECO:0007669"/>
    <property type="project" value="UniProtKB-EC"/>
</dbReference>
<gene>
    <name evidence="2" type="ORF">NCTC12360_02805</name>
</gene>
<dbReference type="Proteomes" id="UP000254807">
    <property type="component" value="Unassembled WGS sequence"/>
</dbReference>
<dbReference type="EMBL" id="UFYW01000001">
    <property type="protein sequence ID" value="STD84276.1"/>
    <property type="molecule type" value="Genomic_DNA"/>
</dbReference>
<reference evidence="2 3" key="1">
    <citation type="submission" date="2018-06" db="EMBL/GenBank/DDBJ databases">
        <authorList>
            <consortium name="Pathogen Informatics"/>
            <person name="Doyle S."/>
        </authorList>
    </citation>
    <scope>NUCLEOTIDE SEQUENCE [LARGE SCALE GENOMIC DNA]</scope>
    <source>
        <strain evidence="2 3">NCTC12360</strain>
    </source>
</reference>
<keyword evidence="2" id="KW-0328">Glycosyltransferase</keyword>
<keyword evidence="3" id="KW-1185">Reference proteome</keyword>
<name>A0A376H1X6_ENTGA</name>
<evidence type="ECO:0000313" key="3">
    <source>
        <dbReference type="Proteomes" id="UP000254807"/>
    </source>
</evidence>
<dbReference type="InterPro" id="IPR006528">
    <property type="entry name" value="Phage_head_morphogenesis_dom"/>
</dbReference>
<dbReference type="Pfam" id="PF04233">
    <property type="entry name" value="Phage_Mu_F"/>
    <property type="match status" value="1"/>
</dbReference>